<protein>
    <submittedName>
        <fullName evidence="1">Uncharacterized protein</fullName>
    </submittedName>
</protein>
<dbReference type="AlphaFoldDB" id="A0A1N6NUP1"/>
<name>A0A1N6NUP1_9GAMM</name>
<accession>A0A1N6NUP1</accession>
<sequence length="86" mass="9750">MIRRYTSRSTVITLPAAPVGRPLLILALLRHLKPGQMLIAALKAWFSHPFCRTNTPPVLPSIYLYNLKQTKVFAFVPIFAPDFSVR</sequence>
<keyword evidence="2" id="KW-1185">Reference proteome</keyword>
<dbReference type="STRING" id="49186.SAMN05421647_101573"/>
<evidence type="ECO:0000313" key="1">
    <source>
        <dbReference type="EMBL" id="SIP95767.1"/>
    </source>
</evidence>
<reference evidence="1 2" key="1">
    <citation type="submission" date="2017-01" db="EMBL/GenBank/DDBJ databases">
        <authorList>
            <person name="Mah S.A."/>
            <person name="Swanson W.J."/>
            <person name="Moy G.W."/>
            <person name="Vacquier V.D."/>
        </authorList>
    </citation>
    <scope>NUCLEOTIDE SEQUENCE [LARGE SCALE GENOMIC DNA]</scope>
    <source>
        <strain evidence="1 2">DSM 7027</strain>
    </source>
</reference>
<organism evidence="1 2">
    <name type="scientific">Marinobacterium stanieri</name>
    <dbReference type="NCBI Taxonomy" id="49186"/>
    <lineage>
        <taxon>Bacteria</taxon>
        <taxon>Pseudomonadati</taxon>
        <taxon>Pseudomonadota</taxon>
        <taxon>Gammaproteobacteria</taxon>
        <taxon>Oceanospirillales</taxon>
        <taxon>Oceanospirillaceae</taxon>
        <taxon>Marinobacterium</taxon>
    </lineage>
</organism>
<gene>
    <name evidence="1" type="ORF">SAMN05421647_101573</name>
</gene>
<proteinExistence type="predicted"/>
<dbReference type="Proteomes" id="UP000186895">
    <property type="component" value="Unassembled WGS sequence"/>
</dbReference>
<evidence type="ECO:0000313" key="2">
    <source>
        <dbReference type="Proteomes" id="UP000186895"/>
    </source>
</evidence>
<dbReference type="EMBL" id="FTMN01000001">
    <property type="protein sequence ID" value="SIP95767.1"/>
    <property type="molecule type" value="Genomic_DNA"/>
</dbReference>